<dbReference type="EMBL" id="KB909070">
    <property type="protein sequence ID" value="EOB13135.1"/>
    <property type="molecule type" value="Genomic_DNA"/>
</dbReference>
<accession>R0MG73</accession>
<evidence type="ECO:0000313" key="2">
    <source>
        <dbReference type="EMBL" id="EOB13135.1"/>
    </source>
</evidence>
<keyword evidence="1" id="KW-0812">Transmembrane</keyword>
<keyword evidence="1" id="KW-1133">Transmembrane helix</keyword>
<reference evidence="2 3" key="1">
    <citation type="journal article" date="2013" name="BMC Genomics">
        <title>Comparative genomics of parasitic silkworm microsporidia reveal an association between genome expansion and host adaptation.</title>
        <authorList>
            <person name="Pan G."/>
            <person name="Xu J."/>
            <person name="Li T."/>
            <person name="Xia Q."/>
            <person name="Liu S.L."/>
            <person name="Zhang G."/>
            <person name="Li S."/>
            <person name="Li C."/>
            <person name="Liu H."/>
            <person name="Yang L."/>
            <person name="Liu T."/>
            <person name="Zhang X."/>
            <person name="Wu Z."/>
            <person name="Fan W."/>
            <person name="Dang X."/>
            <person name="Xiang H."/>
            <person name="Tao M."/>
            <person name="Li Y."/>
            <person name="Hu J."/>
            <person name="Li Z."/>
            <person name="Lin L."/>
            <person name="Luo J."/>
            <person name="Geng L."/>
            <person name="Wang L."/>
            <person name="Long M."/>
            <person name="Wan Y."/>
            <person name="He N."/>
            <person name="Zhang Z."/>
            <person name="Lu C."/>
            <person name="Keeling P.J."/>
            <person name="Wang J."/>
            <person name="Xiang Z."/>
            <person name="Zhou Z."/>
        </authorList>
    </citation>
    <scope>NUCLEOTIDE SEQUENCE [LARGE SCALE GENOMIC DNA]</scope>
    <source>
        <strain evidence="3">CQ1 / CVCC 102059</strain>
    </source>
</reference>
<dbReference type="Proteomes" id="UP000016927">
    <property type="component" value="Unassembled WGS sequence"/>
</dbReference>
<evidence type="ECO:0000256" key="1">
    <source>
        <dbReference type="SAM" id="Phobius"/>
    </source>
</evidence>
<keyword evidence="3" id="KW-1185">Reference proteome</keyword>
<evidence type="ECO:0000313" key="3">
    <source>
        <dbReference type="Proteomes" id="UP000016927"/>
    </source>
</evidence>
<dbReference type="VEuPathDB" id="MicrosporidiaDB:NBO_162g0001"/>
<name>R0MG73_NOSB1</name>
<organism evidence="2 3">
    <name type="scientific">Nosema bombycis (strain CQ1 / CVCC 102059)</name>
    <name type="common">Microsporidian parasite</name>
    <name type="synonym">Pebrine of silkworm</name>
    <dbReference type="NCBI Taxonomy" id="578461"/>
    <lineage>
        <taxon>Eukaryota</taxon>
        <taxon>Fungi</taxon>
        <taxon>Fungi incertae sedis</taxon>
        <taxon>Microsporidia</taxon>
        <taxon>Nosematidae</taxon>
        <taxon>Nosema</taxon>
    </lineage>
</organism>
<sequence>MAFLLKKKKEMLENRINESLKAKQYHLKKYESQANVINPFKSKDLTTKLLSESENASNYLNNQSFNIIKKHYNIDDTGNYTVEPKVEDLNKSFGGNNTSILSSNPLAETQSTFNKGGIVVGIVITFLFLIFFIFYCMKKYNNRKKNSKNMHVSHEIEPFTTLFSFY</sequence>
<protein>
    <submittedName>
        <fullName evidence="2">Uncharacterized protein</fullName>
    </submittedName>
</protein>
<proteinExistence type="predicted"/>
<gene>
    <name evidence="2" type="ORF">NBO_162g0001</name>
</gene>
<feature type="transmembrane region" description="Helical" evidence="1">
    <location>
        <begin position="116"/>
        <end position="137"/>
    </location>
</feature>
<dbReference type="HOGENOM" id="CLU_1603224_0_0_1"/>
<keyword evidence="1" id="KW-0472">Membrane</keyword>
<dbReference type="AlphaFoldDB" id="R0MG73"/>